<evidence type="ECO:0000313" key="9">
    <source>
        <dbReference type="EMBL" id="CAI9935795.1"/>
    </source>
</evidence>
<comment type="catalytic activity">
    <reaction evidence="1">
        <text>Catalyzes the rearrangement of -S-S- bonds in proteins.</text>
        <dbReference type="EC" id="5.3.4.1"/>
    </reaction>
</comment>
<dbReference type="Proteomes" id="UP001642409">
    <property type="component" value="Unassembled WGS sequence"/>
</dbReference>
<dbReference type="Gene3D" id="3.40.30.10">
    <property type="entry name" value="Glutaredoxin"/>
    <property type="match status" value="2"/>
</dbReference>
<name>A0AA86PH48_9EUKA</name>
<dbReference type="SUPFAM" id="SSF52833">
    <property type="entry name" value="Thioredoxin-like"/>
    <property type="match status" value="1"/>
</dbReference>
<dbReference type="GO" id="GO:0005788">
    <property type="term" value="C:endoplasmic reticulum lumen"/>
    <property type="evidence" value="ECO:0007669"/>
    <property type="project" value="UniProtKB-SubCell"/>
</dbReference>
<dbReference type="Pfam" id="PF13848">
    <property type="entry name" value="Thioredoxin_6"/>
    <property type="match status" value="1"/>
</dbReference>
<keyword evidence="11" id="KW-1185">Reference proteome</keyword>
<keyword evidence="7" id="KW-0676">Redox-active center</keyword>
<reference evidence="10 11" key="2">
    <citation type="submission" date="2024-07" db="EMBL/GenBank/DDBJ databases">
        <authorList>
            <person name="Akdeniz Z."/>
        </authorList>
    </citation>
    <scope>NUCLEOTIDE SEQUENCE [LARGE SCALE GENOMIC DNA]</scope>
</reference>
<dbReference type="PANTHER" id="PTHR18929">
    <property type="entry name" value="PROTEIN DISULFIDE ISOMERASE"/>
    <property type="match status" value="1"/>
</dbReference>
<keyword evidence="6 9" id="KW-0413">Isomerase</keyword>
<dbReference type="EMBL" id="CATOUU010000623">
    <property type="protein sequence ID" value="CAI9935795.1"/>
    <property type="molecule type" value="Genomic_DNA"/>
</dbReference>
<evidence type="ECO:0000313" key="11">
    <source>
        <dbReference type="Proteomes" id="UP001642409"/>
    </source>
</evidence>
<dbReference type="EC" id="5.3.4.1" evidence="4"/>
<dbReference type="Pfam" id="PF00085">
    <property type="entry name" value="Thioredoxin"/>
    <property type="match status" value="1"/>
</dbReference>
<organism evidence="9">
    <name type="scientific">Hexamita inflata</name>
    <dbReference type="NCBI Taxonomy" id="28002"/>
    <lineage>
        <taxon>Eukaryota</taxon>
        <taxon>Metamonada</taxon>
        <taxon>Diplomonadida</taxon>
        <taxon>Hexamitidae</taxon>
        <taxon>Hexamitinae</taxon>
        <taxon>Hexamita</taxon>
    </lineage>
</organism>
<evidence type="ECO:0000256" key="6">
    <source>
        <dbReference type="ARBA" id="ARBA00023235"/>
    </source>
</evidence>
<feature type="domain" description="Thioredoxin" evidence="8">
    <location>
        <begin position="1"/>
        <end position="105"/>
    </location>
</feature>
<gene>
    <name evidence="9" type="ORF">HINF_LOCUS23440</name>
    <name evidence="10" type="ORF">HINF_LOCUS44794</name>
</gene>
<dbReference type="InterPro" id="IPR017937">
    <property type="entry name" value="Thioredoxin_CS"/>
</dbReference>
<reference evidence="9" key="1">
    <citation type="submission" date="2023-06" db="EMBL/GenBank/DDBJ databases">
        <authorList>
            <person name="Kurt Z."/>
        </authorList>
    </citation>
    <scope>NUCLEOTIDE SEQUENCE</scope>
</reference>
<dbReference type="InterPro" id="IPR036249">
    <property type="entry name" value="Thioredoxin-like_sf"/>
</dbReference>
<protein>
    <recommendedName>
        <fullName evidence="4">protein disulfide-isomerase</fullName>
        <ecNumber evidence="4">5.3.4.1</ecNumber>
    </recommendedName>
</protein>
<comment type="similarity">
    <text evidence="3">Belongs to the protein disulfide isomerase family.</text>
</comment>
<dbReference type="PROSITE" id="PS00194">
    <property type="entry name" value="THIOREDOXIN_1"/>
    <property type="match status" value="1"/>
</dbReference>
<dbReference type="EMBL" id="CAXDID020000191">
    <property type="protein sequence ID" value="CAL6052321.1"/>
    <property type="molecule type" value="Genomic_DNA"/>
</dbReference>
<dbReference type="CDD" id="cd02961">
    <property type="entry name" value="PDI_a_family"/>
    <property type="match status" value="1"/>
</dbReference>
<dbReference type="AlphaFoldDB" id="A0AA86PH48"/>
<accession>A0AA86PH48</accession>
<dbReference type="GO" id="GO:0006457">
    <property type="term" value="P:protein folding"/>
    <property type="evidence" value="ECO:0007669"/>
    <property type="project" value="TreeGrafter"/>
</dbReference>
<proteinExistence type="inferred from homology"/>
<dbReference type="GO" id="GO:0003756">
    <property type="term" value="F:protein disulfide isomerase activity"/>
    <property type="evidence" value="ECO:0007669"/>
    <property type="project" value="UniProtKB-EC"/>
</dbReference>
<evidence type="ECO:0000256" key="5">
    <source>
        <dbReference type="ARBA" id="ARBA00022824"/>
    </source>
</evidence>
<comment type="caution">
    <text evidence="9">The sequence shown here is derived from an EMBL/GenBank/DDBJ whole genome shotgun (WGS) entry which is preliminary data.</text>
</comment>
<dbReference type="PANTHER" id="PTHR18929:SF132">
    <property type="entry name" value="PROTEIN DISULFIDE-ISOMERASE A3"/>
    <property type="match status" value="1"/>
</dbReference>
<evidence type="ECO:0000313" key="10">
    <source>
        <dbReference type="EMBL" id="CAL6052321.1"/>
    </source>
</evidence>
<dbReference type="PROSITE" id="PS51352">
    <property type="entry name" value="THIOREDOXIN_2"/>
    <property type="match status" value="1"/>
</dbReference>
<evidence type="ECO:0000256" key="1">
    <source>
        <dbReference type="ARBA" id="ARBA00001182"/>
    </source>
</evidence>
<evidence type="ECO:0000259" key="8">
    <source>
        <dbReference type="PROSITE" id="PS51352"/>
    </source>
</evidence>
<evidence type="ECO:0000256" key="7">
    <source>
        <dbReference type="ARBA" id="ARBA00023284"/>
    </source>
</evidence>
<evidence type="ECO:0000256" key="4">
    <source>
        <dbReference type="ARBA" id="ARBA00012723"/>
    </source>
</evidence>
<evidence type="ECO:0000256" key="2">
    <source>
        <dbReference type="ARBA" id="ARBA00004319"/>
    </source>
</evidence>
<comment type="subcellular location">
    <subcellularLocation>
        <location evidence="2">Endoplasmic reticulum lumen</location>
    </subcellularLocation>
</comment>
<evidence type="ECO:0000256" key="3">
    <source>
        <dbReference type="ARBA" id="ARBA00006347"/>
    </source>
</evidence>
<sequence length="324" mass="38938">MLCFIGLLSIEMDRDNFEEYPKKFVKFFAPWCGHCKELKPIWDELTQQYWDIPLGEVNCDEEPKLCKPYATSYPTLVLFDGNNSIVYDGKRELDKMLDFLEKKVVPVFEFEDEDDVHDNNRQRNVQEYFILYTNDVNDKVTEWSKQLQHIHLVKNKVRKLVAFRDGSEIEFDQEFKKQQVVDFIKANQVPFFVELKKENKRRVEKRNNTVVVVDTFEHKTLLQNMQDKVQEMKGGEWQSYYQIIYMDVDQWTSLVESFTPHTKKDAPFLLIYNPQDPDNYYDRKIENEENIADETYQFMQDVMGGKEWPKYKGEWKKDESKKEL</sequence>
<dbReference type="InterPro" id="IPR013766">
    <property type="entry name" value="Thioredoxin_domain"/>
</dbReference>
<keyword evidence="5" id="KW-0256">Endoplasmic reticulum</keyword>
<dbReference type="GO" id="GO:0034976">
    <property type="term" value="P:response to endoplasmic reticulum stress"/>
    <property type="evidence" value="ECO:0007669"/>
    <property type="project" value="TreeGrafter"/>
</dbReference>